<dbReference type="PANTHER" id="PTHR30349:SF64">
    <property type="entry name" value="PROPHAGE INTEGRASE INTD-RELATED"/>
    <property type="match status" value="1"/>
</dbReference>
<dbReference type="GO" id="GO:0003677">
    <property type="term" value="F:DNA binding"/>
    <property type="evidence" value="ECO:0007669"/>
    <property type="project" value="UniProtKB-KW"/>
</dbReference>
<dbReference type="AlphaFoldDB" id="A0A0R1MXQ7"/>
<keyword evidence="2" id="KW-0238">DNA-binding</keyword>
<dbReference type="InterPro" id="IPR013762">
    <property type="entry name" value="Integrase-like_cat_sf"/>
</dbReference>
<keyword evidence="6" id="KW-1185">Reference proteome</keyword>
<dbReference type="InterPro" id="IPR028259">
    <property type="entry name" value="AP2-like_int_N"/>
</dbReference>
<keyword evidence="3" id="KW-0233">DNA recombination</keyword>
<sequence>MAEIKKRGKKWQYRVFYTDPDTGNQHSKSKSGFSTKSDAVAAANEIEVQKQRGASLGNTNVLFSEYYDQWIKDTKLGRYSYQTEVWYKRTGKMIHDGFPGVALKDVSRRKYTKFLDNYAADHSKESVAKTAMFIRSMVHDAMSERIIFTDFTSGVKNNGKPGKRESDKYLEESQLKKLTEVVKNHLSISHITAYEILTAIYTGARYEEIAAITWDRIDWNNNRLTLDRAYDYITRTGFKEMKTPNSIRTLDVSPELIHVLHQLHQDQIERYLKKGYRDEDQLVFRSIGMTVPSDGAANKALKQYQCEANIPQTDWITFHGLRHSHASYLLSKGVDISYISKRLGHANIALTLRVYAHLLENRYQQEATKSASLLSLL</sequence>
<dbReference type="Gene3D" id="1.10.150.130">
    <property type="match status" value="1"/>
</dbReference>
<dbReference type="GO" id="GO:0006310">
    <property type="term" value="P:DNA recombination"/>
    <property type="evidence" value="ECO:0007669"/>
    <property type="project" value="UniProtKB-KW"/>
</dbReference>
<feature type="domain" description="Tyr recombinase" evidence="4">
    <location>
        <begin position="165"/>
        <end position="369"/>
    </location>
</feature>
<dbReference type="PROSITE" id="PS51898">
    <property type="entry name" value="TYR_RECOMBINASE"/>
    <property type="match status" value="1"/>
</dbReference>
<dbReference type="OrthoDB" id="9803188at2"/>
<name>A0A0R1MXQ7_9LACO</name>
<dbReference type="Pfam" id="PF00589">
    <property type="entry name" value="Phage_integrase"/>
    <property type="match status" value="1"/>
</dbReference>
<dbReference type="Pfam" id="PF14657">
    <property type="entry name" value="Arm-DNA-bind_4"/>
    <property type="match status" value="1"/>
</dbReference>
<dbReference type="CDD" id="cd01189">
    <property type="entry name" value="INT_ICEBs1_C_like"/>
    <property type="match status" value="1"/>
</dbReference>
<gene>
    <name evidence="5" type="ORF">FD09_GL002804</name>
</gene>
<reference evidence="5 6" key="1">
    <citation type="journal article" date="2015" name="Genome Announc.">
        <title>Expanding the biotechnology potential of lactobacilli through comparative genomics of 213 strains and associated genera.</title>
        <authorList>
            <person name="Sun Z."/>
            <person name="Harris H.M."/>
            <person name="McCann A."/>
            <person name="Guo C."/>
            <person name="Argimon S."/>
            <person name="Zhang W."/>
            <person name="Yang X."/>
            <person name="Jeffery I.B."/>
            <person name="Cooney J.C."/>
            <person name="Kagawa T.F."/>
            <person name="Liu W."/>
            <person name="Song Y."/>
            <person name="Salvetti E."/>
            <person name="Wrobel A."/>
            <person name="Rasinkangas P."/>
            <person name="Parkhill J."/>
            <person name="Rea M.C."/>
            <person name="O'Sullivan O."/>
            <person name="Ritari J."/>
            <person name="Douillard F.P."/>
            <person name="Paul Ross R."/>
            <person name="Yang R."/>
            <person name="Briner A.E."/>
            <person name="Felis G.E."/>
            <person name="de Vos W.M."/>
            <person name="Barrangou R."/>
            <person name="Klaenhammer T.R."/>
            <person name="Caufield P.W."/>
            <person name="Cui Y."/>
            <person name="Zhang H."/>
            <person name="O'Toole P.W."/>
        </authorList>
    </citation>
    <scope>NUCLEOTIDE SEQUENCE [LARGE SCALE GENOMIC DNA]</scope>
    <source>
        <strain evidence="5 6">DSM 12744</strain>
    </source>
</reference>
<dbReference type="InterPro" id="IPR002104">
    <property type="entry name" value="Integrase_catalytic"/>
</dbReference>
<evidence type="ECO:0000256" key="2">
    <source>
        <dbReference type="ARBA" id="ARBA00023125"/>
    </source>
</evidence>
<proteinExistence type="inferred from homology"/>
<evidence type="ECO:0000256" key="3">
    <source>
        <dbReference type="ARBA" id="ARBA00023172"/>
    </source>
</evidence>
<dbReference type="Gene3D" id="1.10.443.10">
    <property type="entry name" value="Intergrase catalytic core"/>
    <property type="match status" value="1"/>
</dbReference>
<dbReference type="RefSeq" id="WP_057820439.1">
    <property type="nucleotide sequence ID" value="NZ_AZEC01000006.1"/>
</dbReference>
<dbReference type="GO" id="GO:0015074">
    <property type="term" value="P:DNA integration"/>
    <property type="evidence" value="ECO:0007669"/>
    <property type="project" value="InterPro"/>
</dbReference>
<dbReference type="InterPro" id="IPR050090">
    <property type="entry name" value="Tyrosine_recombinase_XerCD"/>
</dbReference>
<accession>A0A0R1MXQ7</accession>
<comment type="caution">
    <text evidence="5">The sequence shown here is derived from an EMBL/GenBank/DDBJ whole genome shotgun (WGS) entry which is preliminary data.</text>
</comment>
<protein>
    <submittedName>
        <fullName evidence="5">Integrase</fullName>
    </submittedName>
</protein>
<dbReference type="Proteomes" id="UP000051330">
    <property type="component" value="Unassembled WGS sequence"/>
</dbReference>
<evidence type="ECO:0000259" key="4">
    <source>
        <dbReference type="PROSITE" id="PS51898"/>
    </source>
</evidence>
<dbReference type="PANTHER" id="PTHR30349">
    <property type="entry name" value="PHAGE INTEGRASE-RELATED"/>
    <property type="match status" value="1"/>
</dbReference>
<dbReference type="PATRIC" id="fig|1423792.3.peg.2864"/>
<dbReference type="SUPFAM" id="SSF56349">
    <property type="entry name" value="DNA breaking-rejoining enzymes"/>
    <property type="match status" value="1"/>
</dbReference>
<organism evidence="5 6">
    <name type="scientific">Schleiferilactobacillus perolens DSM 12744</name>
    <dbReference type="NCBI Taxonomy" id="1423792"/>
    <lineage>
        <taxon>Bacteria</taxon>
        <taxon>Bacillati</taxon>
        <taxon>Bacillota</taxon>
        <taxon>Bacilli</taxon>
        <taxon>Lactobacillales</taxon>
        <taxon>Lactobacillaceae</taxon>
        <taxon>Schleiferilactobacillus</taxon>
    </lineage>
</organism>
<dbReference type="InterPro" id="IPR011010">
    <property type="entry name" value="DNA_brk_join_enz"/>
</dbReference>
<dbReference type="EMBL" id="AZEC01000006">
    <property type="protein sequence ID" value="KRL12817.1"/>
    <property type="molecule type" value="Genomic_DNA"/>
</dbReference>
<evidence type="ECO:0000313" key="6">
    <source>
        <dbReference type="Proteomes" id="UP000051330"/>
    </source>
</evidence>
<dbReference type="STRING" id="1423792.FD09_GL002804"/>
<evidence type="ECO:0000313" key="5">
    <source>
        <dbReference type="EMBL" id="KRL12817.1"/>
    </source>
</evidence>
<dbReference type="InterPro" id="IPR010998">
    <property type="entry name" value="Integrase_recombinase_N"/>
</dbReference>
<comment type="similarity">
    <text evidence="1">Belongs to the 'phage' integrase family.</text>
</comment>
<evidence type="ECO:0000256" key="1">
    <source>
        <dbReference type="ARBA" id="ARBA00008857"/>
    </source>
</evidence>